<accession>A0A2A9HEL4</accession>
<keyword evidence="1" id="KW-0472">Membrane</keyword>
<dbReference type="AlphaFoldDB" id="A0A2A9HEL4"/>
<evidence type="ECO:0000313" key="2">
    <source>
        <dbReference type="EMBL" id="PFG73239.1"/>
    </source>
</evidence>
<keyword evidence="1" id="KW-1133">Transmembrane helix</keyword>
<evidence type="ECO:0000256" key="1">
    <source>
        <dbReference type="SAM" id="Phobius"/>
    </source>
</evidence>
<organism evidence="2 3">
    <name type="scientific">Tepidiforma thermophila (strain KCTC 52669 / CGMCC 1.13589 / G233)</name>
    <dbReference type="NCBI Taxonomy" id="2761530"/>
    <lineage>
        <taxon>Bacteria</taxon>
        <taxon>Bacillati</taxon>
        <taxon>Chloroflexota</taxon>
        <taxon>Tepidiformia</taxon>
        <taxon>Tepidiformales</taxon>
        <taxon>Tepidiformaceae</taxon>
        <taxon>Tepidiforma</taxon>
    </lineage>
</organism>
<gene>
    <name evidence="2" type="ORF">A9A59_0434</name>
</gene>
<dbReference type="Pfam" id="PF09579">
    <property type="entry name" value="Spore_YtfJ"/>
    <property type="match status" value="1"/>
</dbReference>
<sequence length="139" mass="14211">MTDDLSRVLREAQEAASSASDSFIERIAGRLGLHASASAVFGDPVDRDGVTVIPVAKVRWGFGGGSGRGIEEGSEAGEIGEGSGAGGGVMASPVGYIEIQDGQATFHRIKDPASLVPLVIAGAFAGWLTLRGLAKLFRG</sequence>
<evidence type="ECO:0000313" key="3">
    <source>
        <dbReference type="Proteomes" id="UP000223071"/>
    </source>
</evidence>
<proteinExistence type="predicted"/>
<name>A0A2A9HEL4_TEPT2</name>
<reference evidence="2 3" key="1">
    <citation type="submission" date="2017-09" db="EMBL/GenBank/DDBJ databases">
        <title>Sequencing the genomes of two abundant thermophiles in Great Basin hot springs: Thermocrinis jamiesonii and novel Chloroflexi Thermoflexus hugenholtzii.</title>
        <authorList>
            <person name="Hedlund B."/>
        </authorList>
    </citation>
    <scope>NUCLEOTIDE SEQUENCE [LARGE SCALE GENOMIC DNA]</scope>
    <source>
        <strain evidence="2 3">G233</strain>
    </source>
</reference>
<dbReference type="PANTHER" id="PTHR39162:SF1">
    <property type="entry name" value="SPORULATION PROTEIN YTFJ"/>
    <property type="match status" value="1"/>
</dbReference>
<dbReference type="RefSeq" id="WP_098502710.1">
    <property type="nucleotide sequence ID" value="NZ_PDJQ01000001.1"/>
</dbReference>
<dbReference type="EMBL" id="PDJQ01000001">
    <property type="protein sequence ID" value="PFG73239.1"/>
    <property type="molecule type" value="Genomic_DNA"/>
</dbReference>
<dbReference type="InterPro" id="IPR014229">
    <property type="entry name" value="Spore_YtfJ"/>
</dbReference>
<feature type="transmembrane region" description="Helical" evidence="1">
    <location>
        <begin position="115"/>
        <end position="134"/>
    </location>
</feature>
<keyword evidence="3" id="KW-1185">Reference proteome</keyword>
<comment type="caution">
    <text evidence="2">The sequence shown here is derived from an EMBL/GenBank/DDBJ whole genome shotgun (WGS) entry which is preliminary data.</text>
</comment>
<keyword evidence="1" id="KW-0812">Transmembrane</keyword>
<dbReference type="Proteomes" id="UP000223071">
    <property type="component" value="Unassembled WGS sequence"/>
</dbReference>
<protein>
    <submittedName>
        <fullName evidence="2">Sporulation protein YtfJ</fullName>
    </submittedName>
</protein>
<dbReference type="PANTHER" id="PTHR39162">
    <property type="entry name" value="GLL3345 PROTEIN"/>
    <property type="match status" value="1"/>
</dbReference>